<evidence type="ECO:0000256" key="1">
    <source>
        <dbReference type="SAM" id="SignalP"/>
    </source>
</evidence>
<feature type="signal peptide" evidence="1">
    <location>
        <begin position="1"/>
        <end position="28"/>
    </location>
</feature>
<proteinExistence type="predicted"/>
<accession>A0ABT4ST84</accession>
<evidence type="ECO:0000313" key="3">
    <source>
        <dbReference type="Proteomes" id="UP001212498"/>
    </source>
</evidence>
<keyword evidence="3" id="KW-1185">Reference proteome</keyword>
<protein>
    <recommendedName>
        <fullName evidence="4">Lipoprotein</fullName>
    </recommendedName>
</protein>
<gene>
    <name evidence="2" type="ORF">OUY24_06425</name>
</gene>
<organism evidence="2 3">
    <name type="scientific">Nonomuraea ferruginea</name>
    <dbReference type="NCBI Taxonomy" id="46174"/>
    <lineage>
        <taxon>Bacteria</taxon>
        <taxon>Bacillati</taxon>
        <taxon>Actinomycetota</taxon>
        <taxon>Actinomycetes</taxon>
        <taxon>Streptosporangiales</taxon>
        <taxon>Streptosporangiaceae</taxon>
        <taxon>Nonomuraea</taxon>
    </lineage>
</organism>
<dbReference type="Proteomes" id="UP001212498">
    <property type="component" value="Unassembled WGS sequence"/>
</dbReference>
<name>A0ABT4ST84_9ACTN</name>
<sequence>MKTFVGKPLGAACAVVLGTLLTACSTPAAGEPAAAHHAHAAPPAAAAKPATAASIDQIGAALGCPSPDVQIDADELRQAVCRTSAAHSVLITFTTGKGQRDWLDAAQPYGGTYLVGERWVVVSDPAVLEGLRTKLGGDIESTQHH</sequence>
<evidence type="ECO:0000313" key="2">
    <source>
        <dbReference type="EMBL" id="MDA0640249.1"/>
    </source>
</evidence>
<reference evidence="2 3" key="1">
    <citation type="submission" date="2022-11" db="EMBL/GenBank/DDBJ databases">
        <title>Nonomuraea corallina sp. nov., a new species of the genus Nonomuraea isolated from sea side sediment in Thai sea.</title>
        <authorList>
            <person name="Ngamcharungchit C."/>
            <person name="Matsumoto A."/>
            <person name="Suriyachadkun C."/>
            <person name="Panbangred W."/>
            <person name="Inahashi Y."/>
            <person name="Intra B."/>
        </authorList>
    </citation>
    <scope>NUCLEOTIDE SEQUENCE [LARGE SCALE GENOMIC DNA]</scope>
    <source>
        <strain evidence="2 3">DSM 43553</strain>
    </source>
</reference>
<feature type="chain" id="PRO_5046901580" description="Lipoprotein" evidence="1">
    <location>
        <begin position="29"/>
        <end position="145"/>
    </location>
</feature>
<comment type="caution">
    <text evidence="2">The sequence shown here is derived from an EMBL/GenBank/DDBJ whole genome shotgun (WGS) entry which is preliminary data.</text>
</comment>
<dbReference type="PROSITE" id="PS51257">
    <property type="entry name" value="PROKAR_LIPOPROTEIN"/>
    <property type="match status" value="1"/>
</dbReference>
<dbReference type="RefSeq" id="WP_271275536.1">
    <property type="nucleotide sequence ID" value="NZ_BAABFD010000026.1"/>
</dbReference>
<keyword evidence="1" id="KW-0732">Signal</keyword>
<dbReference type="EMBL" id="JAPNUD010000011">
    <property type="protein sequence ID" value="MDA0640249.1"/>
    <property type="molecule type" value="Genomic_DNA"/>
</dbReference>
<evidence type="ECO:0008006" key="4">
    <source>
        <dbReference type="Google" id="ProtNLM"/>
    </source>
</evidence>